<evidence type="ECO:0000256" key="5">
    <source>
        <dbReference type="ARBA" id="ARBA00022853"/>
    </source>
</evidence>
<reference evidence="10" key="2">
    <citation type="submission" date="2025-08" db="UniProtKB">
        <authorList>
            <consortium name="RefSeq"/>
        </authorList>
    </citation>
    <scope>IDENTIFICATION</scope>
    <source>
        <tissue evidence="10">Young leaves</tissue>
    </source>
</reference>
<feature type="compositionally biased region" description="Basic and acidic residues" evidence="7">
    <location>
        <begin position="932"/>
        <end position="945"/>
    </location>
</feature>
<dbReference type="GO" id="GO:0016705">
    <property type="term" value="F:oxidoreductase activity, acting on paired donors, with incorporation or reduction of molecular oxygen"/>
    <property type="evidence" value="ECO:0007669"/>
    <property type="project" value="UniProtKB-ARBA"/>
</dbReference>
<name>A0A8B8ZV83_PHODC</name>
<dbReference type="InterPro" id="IPR007526">
    <property type="entry name" value="SWIRM"/>
</dbReference>
<dbReference type="Gene3D" id="3.50.50.60">
    <property type="entry name" value="FAD/NAD(P)-binding domain"/>
    <property type="match status" value="2"/>
</dbReference>
<feature type="compositionally biased region" description="Basic and acidic residues" evidence="7">
    <location>
        <begin position="434"/>
        <end position="457"/>
    </location>
</feature>
<dbReference type="Pfam" id="PF01593">
    <property type="entry name" value="Amino_oxidase"/>
    <property type="match status" value="1"/>
</dbReference>
<feature type="domain" description="SWIRM" evidence="8">
    <location>
        <begin position="956"/>
        <end position="1056"/>
    </location>
</feature>
<dbReference type="GO" id="GO:0141052">
    <property type="term" value="F:histone H3 demethylase activity"/>
    <property type="evidence" value="ECO:0007669"/>
    <property type="project" value="UniProtKB-ARBA"/>
</dbReference>
<evidence type="ECO:0000259" key="8">
    <source>
        <dbReference type="PROSITE" id="PS50934"/>
    </source>
</evidence>
<evidence type="ECO:0000256" key="6">
    <source>
        <dbReference type="ARBA" id="ARBA00023002"/>
    </source>
</evidence>
<feature type="compositionally biased region" description="Low complexity" evidence="7">
    <location>
        <begin position="255"/>
        <end position="265"/>
    </location>
</feature>
<evidence type="ECO:0000313" key="10">
    <source>
        <dbReference type="RefSeq" id="XP_038978196.1"/>
    </source>
</evidence>
<sequence length="2360" mass="258719">MLSLSLSHYFPPNRPSPERRAADIFPRSPASLAFGPPPDATNLSQVCDYLEVLGNRYRENEGNSCMNDERCRLGEERMDQESGFCGYLDVNGAVGLGTTELANLKPISDSLKMGDDVEEQKRKSLPSVEMGGELDDEERPIGSLFKLKKPRAAKKGKPLVAEDRAENPRDEKGDSDEFYDTLASFRKKLKGPKRANGAGDAGSGVGKASSSSGGVEVPDRMEDSGLDAPLEDAGKSGSKISESDLEKKNEKKGISGSHESSGHSSDVCPEDLVSAFLKKAHSSSVQRTRLDSKKRKAIEVTTSTENELKQSADKVSDDSSSPGVEAVPSLDGGLSSPSDGAQQGLVARRRGRKPRGAPVADMKEVSIAVVEGVDQTSNDEMLEEKMYVVVGKTRSSLIWKGQAGSRKPLESRCSSRRTVKESHPIQESSSISHLEVRVDSVRHDAEGFDRSAERDLDSSEPSLVQSLSSDSVLETKRTRPAATKEDGLVRFIRRSGQLNQNSHETSDDILPHEVKEKMLEDSSNQCSKGNTSHLMHKVAELSASDPISTWTGSVVEFRPCSQQVTGTCPSPSKDVTFDSTHLLVQDSSTVPPVKMSDECAESGNALNQIIGGASRENSLMQIQRKEIVESLDNDPTDDPCEETMSKDTVMRTDGLNLPSKEAFGKPSPHTEKVSSVLRSKQLADGDSSEVLLGPYSENLKESLRSSLYENTDSSTPEKMDVDPNNWIKEEYDSLSYGVSLLGGGKKAEDIHKYGDDLNPPRDVPLSLKSQPTPVTMQLEEKLGPSDGLPSSNVNISVLFSQRDKQPALLSAINCKDLPVTGESLDQFVDDNLLEDLDVAPKEPSSARSQHLLVTKDSGAAFSRTNLLDLKETYRVGAAVISDHDNADNLSGVPRVMRSIKRRRHGDMAYEGDVDWEVLMHEQGLFTNTSADDGNRSVRAKEKSDPHSNILEEAGDSRTAAVAAGMKARAVTPIEKIKFKDVLKRKGGLQEYLDCRNLILGRWSKDVKHILPLVDCGVSDTPLEDESPRDSLIREIYLFLDRNGYINSGIASEKETSDLCGMPHSEVPNKFKPTKTYGVKTAGSELEVPSVQSYFKITENAEMKENGMPFIVQNTKLKLDSEVHENYNLHLPGSGSELSSQVKSNEQTVGYMEVNAQSACRRSEPETFNSVKFGIDMCMDWVCNPRSGYSNVVPDDQEIQHNDPQAKPHGGPICGSSSKIFGREPNPDVSPKQIEDIRDMHQSVESERENIAYIENSGAQSSPVHSFEVDNSTESDLKVQKRIIIVGAGPAGLTAARHLQRQGFSVTVLEARDRIGGRVYTDHKSLSVPVDLGASIITGVEADVATERRPDPSSLICKQLGLELTLLNSDCPLYDVVTGHKVPAELDDALEAEYNSLLDDMVVLVAQNGEGAMRMSLEDGLEYALRRRRMSQLTSAALDSDQVKMVCNSGMVNTVMNAPMATEITNAEDSLTMDILSPLERRMMDWHFANLEYGCAALLKEVSLPYWNQDDVYGGFGGAHCMIKGGYSTIIESLGKGLDIHLNQIVTEVIYDMKDSGEVGQQQNKVKVSTSNGGEFVGDAVLITVPLGCLKADSIKFSPALPDWKKSSIQRLGFGVLNKVVLEFPKVFWDDTVDYFGATAEETSRRGQCFMFWNVKKTVGAPVLIALVVGKAAIDGQCRSTSDHVNHALMVLRKLFGKASVPDPVAVVVTNWGMDPFSRGAYSYVAVGASGEDYDILGRPVLNCLFFAGEATCKEHPDTVGGAMMSGLREAVRIIDIFTTGMDCLTEVDAMEPVQRQADSERNEVRDMSKRLDACKLSNVLCKNSDGKHALPTKECLLQDMFSSAKTTSGRLHLAKELLRLPVETLKSFAGTKEGLSVLNTWILDSLGKNATQLLRHCVRLLVLVSTDLLAVRLSGIGRTVKEKVCVHTSRDIRAIASQLVSVWIEVFRREKATNGGLKLLRQTTASESSKVRSKEPISGKPPLRMANEALDSKGNLQVPPSVTTHSPSRANNKKFDSRIAKLEPITDTNSEVNLSRSQRVIQESKLEDNVVMSDEEAAAFAAAEAARSAALKAAEAFASSEAEVSALRELPKIPSFHKFARREQYSQMEESDIRKKWSGGVLGRQDCIAEIDSRNCRVRNWTVDFTATCASLDNSKLSGDNYTQRSYSNEIACPSNLREHSGESGAIDSRLTKAWVDTDTAGSGGVKDSLAIERWQSQAMDADADFYHQMHIRDEEDSNKMSTVSSLRHQRHMGGSIASQVADNRSSLDGQPRGGDHIKQGVVDYVTSLLMPLYKTRKIDREGYKSIMKKTATKVMEQCTEAEKVMAVYEFLDSKRKHKIRSFVDKLIERYMAMNQKAQS</sequence>
<keyword evidence="4" id="KW-0274">FAD</keyword>
<dbReference type="Proteomes" id="UP000228380">
    <property type="component" value="Chromosome 2"/>
</dbReference>
<proteinExistence type="inferred from homology"/>
<dbReference type="InterPro" id="IPR036188">
    <property type="entry name" value="FAD/NAD-bd_sf"/>
</dbReference>
<feature type="region of interest" description="Disordered" evidence="7">
    <location>
        <begin position="1963"/>
        <end position="1983"/>
    </location>
</feature>
<dbReference type="PROSITE" id="PS50934">
    <property type="entry name" value="SWIRM"/>
    <property type="match status" value="1"/>
</dbReference>
<keyword evidence="3" id="KW-0285">Flavoprotein</keyword>
<feature type="compositionally biased region" description="Low complexity" evidence="7">
    <location>
        <begin position="459"/>
        <end position="472"/>
    </location>
</feature>
<keyword evidence="9" id="KW-1185">Reference proteome</keyword>
<feature type="region of interest" description="Disordered" evidence="7">
    <location>
        <begin position="401"/>
        <end position="480"/>
    </location>
</feature>
<dbReference type="InterPro" id="IPR050281">
    <property type="entry name" value="Flavin_monoamine_oxidase"/>
</dbReference>
<accession>A0A8B8ZV83</accession>
<gene>
    <name evidence="10" type="primary">LOC103699619</name>
</gene>
<feature type="region of interest" description="Disordered" evidence="7">
    <location>
        <begin position="1"/>
        <end position="21"/>
    </location>
</feature>
<feature type="compositionally biased region" description="Low complexity" evidence="7">
    <location>
        <begin position="328"/>
        <end position="340"/>
    </location>
</feature>
<dbReference type="Gene3D" id="3.90.660.10">
    <property type="match status" value="1"/>
</dbReference>
<evidence type="ECO:0000256" key="2">
    <source>
        <dbReference type="ARBA" id="ARBA00005995"/>
    </source>
</evidence>
<dbReference type="OrthoDB" id="5046242at2759"/>
<keyword evidence="6" id="KW-0560">Oxidoreductase</keyword>
<comment type="cofactor">
    <cofactor evidence="1">
        <name>FAD</name>
        <dbReference type="ChEBI" id="CHEBI:57692"/>
    </cofactor>
</comment>
<protein>
    <submittedName>
        <fullName evidence="10">Uncharacterized protein LOC103699619</fullName>
    </submittedName>
</protein>
<dbReference type="InterPro" id="IPR009057">
    <property type="entry name" value="Homeodomain-like_sf"/>
</dbReference>
<feature type="compositionally biased region" description="Basic residues" evidence="7">
    <location>
        <begin position="146"/>
        <end position="157"/>
    </location>
</feature>
<dbReference type="InterPro" id="IPR002937">
    <property type="entry name" value="Amino_oxidase"/>
</dbReference>
<dbReference type="PRINTS" id="PR00419">
    <property type="entry name" value="ADXRDTASE"/>
</dbReference>
<feature type="region of interest" description="Disordered" evidence="7">
    <location>
        <begin position="1195"/>
        <end position="1231"/>
    </location>
</feature>
<dbReference type="PANTHER" id="PTHR10742">
    <property type="entry name" value="FLAVIN MONOAMINE OXIDASE"/>
    <property type="match status" value="1"/>
</dbReference>
<evidence type="ECO:0000256" key="7">
    <source>
        <dbReference type="SAM" id="MobiDB-lite"/>
    </source>
</evidence>
<dbReference type="InterPro" id="IPR036388">
    <property type="entry name" value="WH-like_DNA-bd_sf"/>
</dbReference>
<feature type="compositionally biased region" description="Basic and acidic residues" evidence="7">
    <location>
        <begin position="160"/>
        <end position="172"/>
    </location>
</feature>
<evidence type="ECO:0000313" key="9">
    <source>
        <dbReference type="Proteomes" id="UP000228380"/>
    </source>
</evidence>
<dbReference type="PANTHER" id="PTHR10742:SF410">
    <property type="entry name" value="LYSINE-SPECIFIC HISTONE DEMETHYLASE 2"/>
    <property type="match status" value="1"/>
</dbReference>
<dbReference type="GeneID" id="103699619"/>
<organism evidence="9 10">
    <name type="scientific">Phoenix dactylifera</name>
    <name type="common">Date palm</name>
    <dbReference type="NCBI Taxonomy" id="42345"/>
    <lineage>
        <taxon>Eukaryota</taxon>
        <taxon>Viridiplantae</taxon>
        <taxon>Streptophyta</taxon>
        <taxon>Embryophyta</taxon>
        <taxon>Tracheophyta</taxon>
        <taxon>Spermatophyta</taxon>
        <taxon>Magnoliopsida</taxon>
        <taxon>Liliopsida</taxon>
        <taxon>Arecaceae</taxon>
        <taxon>Coryphoideae</taxon>
        <taxon>Phoeniceae</taxon>
        <taxon>Phoenix</taxon>
    </lineage>
</organism>
<dbReference type="SUPFAM" id="SSF51905">
    <property type="entry name" value="FAD/NAD(P)-binding domain"/>
    <property type="match status" value="1"/>
</dbReference>
<comment type="similarity">
    <text evidence="2">Belongs to the flavin monoamine oxidase family.</text>
</comment>
<evidence type="ECO:0000256" key="4">
    <source>
        <dbReference type="ARBA" id="ARBA00022827"/>
    </source>
</evidence>
<dbReference type="SUPFAM" id="SSF54373">
    <property type="entry name" value="FAD-linked reductases, C-terminal domain"/>
    <property type="match status" value="1"/>
</dbReference>
<dbReference type="KEGG" id="pda:103699619"/>
<feature type="compositionally biased region" description="Basic and acidic residues" evidence="7">
    <location>
        <begin position="306"/>
        <end position="317"/>
    </location>
</feature>
<dbReference type="SUPFAM" id="SSF46689">
    <property type="entry name" value="Homeodomain-like"/>
    <property type="match status" value="1"/>
</dbReference>
<feature type="region of interest" description="Disordered" evidence="7">
    <location>
        <begin position="927"/>
        <end position="950"/>
    </location>
</feature>
<dbReference type="RefSeq" id="XP_038978196.1">
    <property type="nucleotide sequence ID" value="XM_039122268.1"/>
</dbReference>
<evidence type="ECO:0000256" key="1">
    <source>
        <dbReference type="ARBA" id="ARBA00001974"/>
    </source>
</evidence>
<evidence type="ECO:0000256" key="3">
    <source>
        <dbReference type="ARBA" id="ARBA00022630"/>
    </source>
</evidence>
<feature type="region of interest" description="Disordered" evidence="7">
    <location>
        <begin position="114"/>
        <end position="360"/>
    </location>
</feature>
<dbReference type="Pfam" id="PF04433">
    <property type="entry name" value="SWIRM"/>
    <property type="match status" value="1"/>
</dbReference>
<keyword evidence="5" id="KW-0156">Chromatin regulator</keyword>
<feature type="compositionally biased region" description="Basic and acidic residues" evidence="7">
    <location>
        <begin position="241"/>
        <end position="253"/>
    </location>
</feature>
<dbReference type="Gene3D" id="1.10.10.10">
    <property type="entry name" value="Winged helix-like DNA-binding domain superfamily/Winged helix DNA-binding domain"/>
    <property type="match status" value="1"/>
</dbReference>
<reference evidence="9" key="1">
    <citation type="journal article" date="2019" name="Nat. Commun.">
        <title>Genome-wide association mapping of date palm fruit traits.</title>
        <authorList>
            <person name="Hazzouri K.M."/>
            <person name="Gros-Balthazard M."/>
            <person name="Flowers J.M."/>
            <person name="Copetti D."/>
            <person name="Lemansour A."/>
            <person name="Lebrun M."/>
            <person name="Masmoudi K."/>
            <person name="Ferrand S."/>
            <person name="Dhar M.I."/>
            <person name="Fresquez Z.A."/>
            <person name="Rosas U."/>
            <person name="Zhang J."/>
            <person name="Talag J."/>
            <person name="Lee S."/>
            <person name="Kudrna D."/>
            <person name="Powell R.F."/>
            <person name="Leitch I.J."/>
            <person name="Krueger R.R."/>
            <person name="Wing R.A."/>
            <person name="Amiri K.M.A."/>
            <person name="Purugganan M.D."/>
        </authorList>
    </citation>
    <scope>NUCLEOTIDE SEQUENCE [LARGE SCALE GENOMIC DNA]</scope>
    <source>
        <strain evidence="9">cv. Khalas</strain>
    </source>
</reference>